<gene>
    <name evidence="1" type="ORF">EAE97_003829</name>
</gene>
<dbReference type="RefSeq" id="XP_038734950.1">
    <property type="nucleotide sequence ID" value="XM_038874341.1"/>
</dbReference>
<dbReference type="GeneID" id="62147418"/>
<dbReference type="EMBL" id="RCSW01000006">
    <property type="protein sequence ID" value="KAF7948418.1"/>
    <property type="molecule type" value="Genomic_DNA"/>
</dbReference>
<name>A0A9P5IR27_9HELO</name>
<evidence type="ECO:0000313" key="1">
    <source>
        <dbReference type="EMBL" id="KAF7948418.1"/>
    </source>
</evidence>
<evidence type="ECO:0000313" key="2">
    <source>
        <dbReference type="Proteomes" id="UP000710849"/>
    </source>
</evidence>
<dbReference type="Proteomes" id="UP000710849">
    <property type="component" value="Unassembled WGS sequence"/>
</dbReference>
<comment type="caution">
    <text evidence="1">The sequence shown here is derived from an EMBL/GenBank/DDBJ whole genome shotgun (WGS) entry which is preliminary data.</text>
</comment>
<keyword evidence="2" id="KW-1185">Reference proteome</keyword>
<protein>
    <submittedName>
        <fullName evidence="1">Uncharacterized protein</fullName>
    </submittedName>
</protein>
<reference evidence="1 2" key="1">
    <citation type="journal article" date="2020" name="Genome Biol. Evol.">
        <title>Comparative genomics of Sclerotiniaceae.</title>
        <authorList>
            <person name="Valero Jimenez C.A."/>
            <person name="Steentjes M."/>
            <person name="Scholten O.E."/>
            <person name="Van Kan J.A.L."/>
        </authorList>
    </citation>
    <scope>NUCLEOTIDE SEQUENCE [LARGE SCALE GENOMIC DNA]</scope>
    <source>
        <strain evidence="1 2">MUCL 94</strain>
    </source>
</reference>
<dbReference type="AlphaFoldDB" id="A0A9P5IR27"/>
<sequence>MEATWLVLAPPAGSKTRRPFPAVANDITEQERWEMELLGPKDNEDNTRRPSESLIADETMKGRTASSLRAWLADYR</sequence>
<organism evidence="1 2">
    <name type="scientific">Botrytis byssoidea</name>
    <dbReference type="NCBI Taxonomy" id="139641"/>
    <lineage>
        <taxon>Eukaryota</taxon>
        <taxon>Fungi</taxon>
        <taxon>Dikarya</taxon>
        <taxon>Ascomycota</taxon>
        <taxon>Pezizomycotina</taxon>
        <taxon>Leotiomycetes</taxon>
        <taxon>Helotiales</taxon>
        <taxon>Sclerotiniaceae</taxon>
        <taxon>Botrytis</taxon>
    </lineage>
</organism>
<proteinExistence type="predicted"/>
<accession>A0A9P5IR27</accession>